<gene>
    <name evidence="2" type="ORF">DK846_10965</name>
</gene>
<feature type="coiled-coil region" evidence="1">
    <location>
        <begin position="58"/>
        <end position="99"/>
    </location>
</feature>
<evidence type="ECO:0000256" key="1">
    <source>
        <dbReference type="SAM" id="Coils"/>
    </source>
</evidence>
<dbReference type="GeneID" id="97546996"/>
<organism evidence="2 3">
    <name type="scientific">Methanospirillum lacunae</name>
    <dbReference type="NCBI Taxonomy" id="668570"/>
    <lineage>
        <taxon>Archaea</taxon>
        <taxon>Methanobacteriati</taxon>
        <taxon>Methanobacteriota</taxon>
        <taxon>Stenosarchaea group</taxon>
        <taxon>Methanomicrobia</taxon>
        <taxon>Methanomicrobiales</taxon>
        <taxon>Methanospirillaceae</taxon>
        <taxon>Methanospirillum</taxon>
    </lineage>
</organism>
<evidence type="ECO:0000313" key="3">
    <source>
        <dbReference type="Proteomes" id="UP000245657"/>
    </source>
</evidence>
<reference evidence="2 3" key="1">
    <citation type="submission" date="2018-05" db="EMBL/GenBank/DDBJ databases">
        <title>Draft genome of Methanospirillum lacunae Ki8-1.</title>
        <authorList>
            <person name="Dueholm M.S."/>
            <person name="Nielsen P.H."/>
            <person name="Bakmann L.F."/>
            <person name="Otzen D.E."/>
        </authorList>
    </citation>
    <scope>NUCLEOTIDE SEQUENCE [LARGE SCALE GENOMIC DNA]</scope>
    <source>
        <strain evidence="2 3">Ki8-1</strain>
    </source>
</reference>
<evidence type="ECO:0000313" key="2">
    <source>
        <dbReference type="EMBL" id="PWR71379.1"/>
    </source>
</evidence>
<comment type="caution">
    <text evidence="2">The sequence shown here is derived from an EMBL/GenBank/DDBJ whole genome shotgun (WGS) entry which is preliminary data.</text>
</comment>
<dbReference type="AlphaFoldDB" id="A0A2V2MVI9"/>
<protein>
    <submittedName>
        <fullName evidence="2">Uncharacterized protein</fullName>
    </submittedName>
</protein>
<dbReference type="Proteomes" id="UP000245657">
    <property type="component" value="Unassembled WGS sequence"/>
</dbReference>
<keyword evidence="3" id="KW-1185">Reference proteome</keyword>
<keyword evidence="1" id="KW-0175">Coiled coil</keyword>
<sequence>MGMYPTFTRTKNYMQELSSLPGSIADSIPTFDKQLDSFFDRNAEAVIEEWGLVTDDDLRHLKQKLEFLSYEVERLVVEKSNLEKRTSDLKLAIEELEKKV</sequence>
<dbReference type="RefSeq" id="WP_109968997.1">
    <property type="nucleotide sequence ID" value="NZ_CP176093.1"/>
</dbReference>
<proteinExistence type="predicted"/>
<accession>A0A2V2MVI9</accession>
<dbReference type="EMBL" id="QGMY01000008">
    <property type="protein sequence ID" value="PWR71379.1"/>
    <property type="molecule type" value="Genomic_DNA"/>
</dbReference>
<name>A0A2V2MVI9_9EURY</name>